<reference evidence="2 3" key="1">
    <citation type="journal article" date="2016" name="Front. Microbiol.">
        <title>Genomic Resource of Rice Seed Associated Bacteria.</title>
        <authorList>
            <person name="Midha S."/>
            <person name="Bansal K."/>
            <person name="Sharma S."/>
            <person name="Kumar N."/>
            <person name="Patil P.P."/>
            <person name="Chaudhry V."/>
            <person name="Patil P.B."/>
        </authorList>
    </citation>
    <scope>NUCLEOTIDE SEQUENCE [LARGE SCALE GENOMIC DNA]</scope>
    <source>
        <strain evidence="2 3">NS184</strain>
    </source>
</reference>
<sequence>MLGIIGAVVVAAGLMIAPAPASAAKLPKIECKYSGGVTTCNVVALGGYCGSSRRVGVGITTGKRGGILIQDGGSGALQWKAGKVKDHVLPVGTTYFAVTTLYGKATSAEKPYVSCSL</sequence>
<feature type="signal peptide" evidence="1">
    <location>
        <begin position="1"/>
        <end position="23"/>
    </location>
</feature>
<evidence type="ECO:0000313" key="2">
    <source>
        <dbReference type="EMBL" id="KTR06478.1"/>
    </source>
</evidence>
<protein>
    <recommendedName>
        <fullName evidence="4">Ig-like domain-containing protein</fullName>
    </recommendedName>
</protein>
<evidence type="ECO:0008006" key="4">
    <source>
        <dbReference type="Google" id="ProtNLM"/>
    </source>
</evidence>
<keyword evidence="1" id="KW-0732">Signal</keyword>
<evidence type="ECO:0000256" key="1">
    <source>
        <dbReference type="SAM" id="SignalP"/>
    </source>
</evidence>
<evidence type="ECO:0000313" key="3">
    <source>
        <dbReference type="Proteomes" id="UP000078252"/>
    </source>
</evidence>
<dbReference type="Proteomes" id="UP000078252">
    <property type="component" value="Unassembled WGS sequence"/>
</dbReference>
<organism evidence="2 3">
    <name type="scientific">Curtobacterium luteum</name>
    <dbReference type="NCBI Taxonomy" id="33881"/>
    <lineage>
        <taxon>Bacteria</taxon>
        <taxon>Bacillati</taxon>
        <taxon>Actinomycetota</taxon>
        <taxon>Actinomycetes</taxon>
        <taxon>Micrococcales</taxon>
        <taxon>Microbacteriaceae</taxon>
        <taxon>Curtobacterium</taxon>
    </lineage>
</organism>
<proteinExistence type="predicted"/>
<name>A0A175RT63_9MICO</name>
<dbReference type="EMBL" id="LDQC01000048">
    <property type="protein sequence ID" value="KTR06478.1"/>
    <property type="molecule type" value="Genomic_DNA"/>
</dbReference>
<dbReference type="AlphaFoldDB" id="A0A175RT63"/>
<comment type="caution">
    <text evidence="2">The sequence shown here is derived from an EMBL/GenBank/DDBJ whole genome shotgun (WGS) entry which is preliminary data.</text>
</comment>
<accession>A0A175RT63</accession>
<feature type="chain" id="PRO_5008042147" description="Ig-like domain-containing protein" evidence="1">
    <location>
        <begin position="24"/>
        <end position="117"/>
    </location>
</feature>
<dbReference type="PATRIC" id="fig|33881.3.peg.2130"/>
<gene>
    <name evidence="2" type="ORF">NS184_09005</name>
</gene>